<evidence type="ECO:0000256" key="4">
    <source>
        <dbReference type="ARBA" id="ARBA00022840"/>
    </source>
</evidence>
<evidence type="ECO:0000256" key="3">
    <source>
        <dbReference type="ARBA" id="ARBA00022741"/>
    </source>
</evidence>
<dbReference type="InterPro" id="IPR003593">
    <property type="entry name" value="AAA+_ATPase"/>
</dbReference>
<reference evidence="7" key="1">
    <citation type="journal article" date="2019" name="Int. J. Syst. Evol. Microbiol.">
        <title>The Global Catalogue of Microorganisms (GCM) 10K type strain sequencing project: providing services to taxonomists for standard genome sequencing and annotation.</title>
        <authorList>
            <consortium name="The Broad Institute Genomics Platform"/>
            <consortium name="The Broad Institute Genome Sequencing Center for Infectious Disease"/>
            <person name="Wu L."/>
            <person name="Ma J."/>
        </authorList>
    </citation>
    <scope>NUCLEOTIDE SEQUENCE [LARGE SCALE GENOMIC DNA]</scope>
    <source>
        <strain evidence="7">ICMP 6774ER</strain>
    </source>
</reference>
<dbReference type="EMBL" id="JBHUFV010000002">
    <property type="protein sequence ID" value="MFD1929855.1"/>
    <property type="molecule type" value="Genomic_DNA"/>
</dbReference>
<dbReference type="InterPro" id="IPR003439">
    <property type="entry name" value="ABC_transporter-like_ATP-bd"/>
</dbReference>
<feature type="domain" description="ABC transporter" evidence="5">
    <location>
        <begin position="5"/>
        <end position="246"/>
    </location>
</feature>
<name>A0ABW4SK01_9ACTN</name>
<evidence type="ECO:0000256" key="2">
    <source>
        <dbReference type="ARBA" id="ARBA00022448"/>
    </source>
</evidence>
<keyword evidence="4 6" id="KW-0067">ATP-binding</keyword>
<dbReference type="Pfam" id="PF00005">
    <property type="entry name" value="ABC_tran"/>
    <property type="match status" value="1"/>
</dbReference>
<dbReference type="Gene3D" id="3.40.50.300">
    <property type="entry name" value="P-loop containing nucleotide triphosphate hydrolases"/>
    <property type="match status" value="1"/>
</dbReference>
<dbReference type="InterPro" id="IPR027417">
    <property type="entry name" value="P-loop_NTPase"/>
</dbReference>
<keyword evidence="7" id="KW-1185">Reference proteome</keyword>
<dbReference type="SMART" id="SM00382">
    <property type="entry name" value="AAA"/>
    <property type="match status" value="1"/>
</dbReference>
<comment type="similarity">
    <text evidence="1">Belongs to the ABC transporter superfamily.</text>
</comment>
<dbReference type="RefSeq" id="WP_379567720.1">
    <property type="nucleotide sequence ID" value="NZ_JBHUFV010000002.1"/>
</dbReference>
<protein>
    <submittedName>
        <fullName evidence="6">ATP-binding cassette domain-containing protein</fullName>
    </submittedName>
</protein>
<keyword evidence="2" id="KW-0813">Transport</keyword>
<dbReference type="PANTHER" id="PTHR43776:SF7">
    <property type="entry name" value="D,D-DIPEPTIDE TRANSPORT ATP-BINDING PROTEIN DDPF-RELATED"/>
    <property type="match status" value="1"/>
</dbReference>
<sequence length="269" mass="29211">MSIVLEARELTRTFRGAARPAVHEVSFTVAAGETLAVVGESGSGKSTTARMLVGLVKPDRGQVLLDGDDIANLRGRALRSRRRDLQMVFQDPLGSLNPAMTVGDSIAEPLLLHTDLDAAARAERVAELLQRVGLRPEHAGHPPTRFSGGQRQRIAIARAIACRPRALVCDEPVSALDVSTQAQILDLLAELRETTGFGCVFISHDLSVVRLIADRIGVMRRGELVEIGPARQVYEDPRHDYTRALVAAVPSLRARRPLTTRPVTKEVDG</sequence>
<dbReference type="PROSITE" id="PS50893">
    <property type="entry name" value="ABC_TRANSPORTER_2"/>
    <property type="match status" value="1"/>
</dbReference>
<dbReference type="SUPFAM" id="SSF52540">
    <property type="entry name" value="P-loop containing nucleoside triphosphate hydrolases"/>
    <property type="match status" value="1"/>
</dbReference>
<dbReference type="Pfam" id="PF08352">
    <property type="entry name" value="oligo_HPY"/>
    <property type="match status" value="1"/>
</dbReference>
<dbReference type="InterPro" id="IPR017871">
    <property type="entry name" value="ABC_transporter-like_CS"/>
</dbReference>
<accession>A0ABW4SK01</accession>
<dbReference type="Proteomes" id="UP001597368">
    <property type="component" value="Unassembled WGS sequence"/>
</dbReference>
<evidence type="ECO:0000313" key="7">
    <source>
        <dbReference type="Proteomes" id="UP001597368"/>
    </source>
</evidence>
<dbReference type="GO" id="GO:0005524">
    <property type="term" value="F:ATP binding"/>
    <property type="evidence" value="ECO:0007669"/>
    <property type="project" value="UniProtKB-KW"/>
</dbReference>
<keyword evidence="3" id="KW-0547">Nucleotide-binding</keyword>
<proteinExistence type="inferred from homology"/>
<evidence type="ECO:0000256" key="1">
    <source>
        <dbReference type="ARBA" id="ARBA00005417"/>
    </source>
</evidence>
<gene>
    <name evidence="6" type="ORF">ACFSKW_00040</name>
</gene>
<dbReference type="PANTHER" id="PTHR43776">
    <property type="entry name" value="TRANSPORT ATP-BINDING PROTEIN"/>
    <property type="match status" value="1"/>
</dbReference>
<dbReference type="InterPro" id="IPR050319">
    <property type="entry name" value="ABC_transp_ATP-bind"/>
</dbReference>
<evidence type="ECO:0000313" key="6">
    <source>
        <dbReference type="EMBL" id="MFD1929855.1"/>
    </source>
</evidence>
<dbReference type="CDD" id="cd03257">
    <property type="entry name" value="ABC_NikE_OppD_transporters"/>
    <property type="match status" value="1"/>
</dbReference>
<evidence type="ECO:0000259" key="5">
    <source>
        <dbReference type="PROSITE" id="PS50893"/>
    </source>
</evidence>
<organism evidence="6 7">
    <name type="scientific">Nonomuraea mangrovi</name>
    <dbReference type="NCBI Taxonomy" id="2316207"/>
    <lineage>
        <taxon>Bacteria</taxon>
        <taxon>Bacillati</taxon>
        <taxon>Actinomycetota</taxon>
        <taxon>Actinomycetes</taxon>
        <taxon>Streptosporangiales</taxon>
        <taxon>Streptosporangiaceae</taxon>
        <taxon>Nonomuraea</taxon>
    </lineage>
</organism>
<comment type="caution">
    <text evidence="6">The sequence shown here is derived from an EMBL/GenBank/DDBJ whole genome shotgun (WGS) entry which is preliminary data.</text>
</comment>
<dbReference type="InterPro" id="IPR013563">
    <property type="entry name" value="Oligopep_ABC_C"/>
</dbReference>
<dbReference type="PROSITE" id="PS00211">
    <property type="entry name" value="ABC_TRANSPORTER_1"/>
    <property type="match status" value="1"/>
</dbReference>